<evidence type="ECO:0000259" key="7">
    <source>
        <dbReference type="Pfam" id="PF00482"/>
    </source>
</evidence>
<evidence type="ECO:0000256" key="2">
    <source>
        <dbReference type="ARBA" id="ARBA00022475"/>
    </source>
</evidence>
<evidence type="ECO:0000313" key="8">
    <source>
        <dbReference type="EMBL" id="GLP94907.1"/>
    </source>
</evidence>
<dbReference type="Proteomes" id="UP001161422">
    <property type="component" value="Unassembled WGS sequence"/>
</dbReference>
<feature type="transmembrane region" description="Helical" evidence="6">
    <location>
        <begin position="116"/>
        <end position="134"/>
    </location>
</feature>
<keyword evidence="4 6" id="KW-1133">Transmembrane helix</keyword>
<dbReference type="AlphaFoldDB" id="A0AA37RU05"/>
<feature type="transmembrane region" description="Helical" evidence="6">
    <location>
        <begin position="290"/>
        <end position="312"/>
    </location>
</feature>
<dbReference type="GO" id="GO:0005886">
    <property type="term" value="C:plasma membrane"/>
    <property type="evidence" value="ECO:0007669"/>
    <property type="project" value="UniProtKB-SubCell"/>
</dbReference>
<evidence type="ECO:0000256" key="6">
    <source>
        <dbReference type="SAM" id="Phobius"/>
    </source>
</evidence>
<feature type="transmembrane region" description="Helical" evidence="6">
    <location>
        <begin position="140"/>
        <end position="164"/>
    </location>
</feature>
<gene>
    <name evidence="8" type="ORF">GCM10007895_02130</name>
</gene>
<accession>A0AA37RU05</accession>
<dbReference type="PANTHER" id="PTHR35007">
    <property type="entry name" value="INTEGRAL MEMBRANE PROTEIN-RELATED"/>
    <property type="match status" value="1"/>
</dbReference>
<dbReference type="RefSeq" id="WP_095506269.1">
    <property type="nucleotide sequence ID" value="NZ_BSNC01000001.1"/>
</dbReference>
<keyword evidence="2" id="KW-1003">Cell membrane</keyword>
<dbReference type="EMBL" id="BSNC01000001">
    <property type="protein sequence ID" value="GLP94907.1"/>
    <property type="molecule type" value="Genomic_DNA"/>
</dbReference>
<evidence type="ECO:0000256" key="3">
    <source>
        <dbReference type="ARBA" id="ARBA00022692"/>
    </source>
</evidence>
<keyword evidence="3 6" id="KW-0812">Transmembrane</keyword>
<dbReference type="PANTHER" id="PTHR35007:SF2">
    <property type="entry name" value="PILUS ASSEMBLE PROTEIN"/>
    <property type="match status" value="1"/>
</dbReference>
<evidence type="ECO:0000256" key="5">
    <source>
        <dbReference type="ARBA" id="ARBA00023136"/>
    </source>
</evidence>
<dbReference type="InterPro" id="IPR018076">
    <property type="entry name" value="T2SS_GspF_dom"/>
</dbReference>
<evidence type="ECO:0000256" key="1">
    <source>
        <dbReference type="ARBA" id="ARBA00004651"/>
    </source>
</evidence>
<feature type="transmembrane region" description="Helical" evidence="6">
    <location>
        <begin position="20"/>
        <end position="45"/>
    </location>
</feature>
<keyword evidence="5 6" id="KW-0472">Membrane</keyword>
<dbReference type="Pfam" id="PF00482">
    <property type="entry name" value="T2SSF"/>
    <property type="match status" value="1"/>
</dbReference>
<reference evidence="8" key="1">
    <citation type="journal article" date="2014" name="Int. J. Syst. Evol. Microbiol.">
        <title>Complete genome sequence of Corynebacterium casei LMG S-19264T (=DSM 44701T), isolated from a smear-ripened cheese.</title>
        <authorList>
            <consortium name="US DOE Joint Genome Institute (JGI-PGF)"/>
            <person name="Walter F."/>
            <person name="Albersmeier A."/>
            <person name="Kalinowski J."/>
            <person name="Ruckert C."/>
        </authorList>
    </citation>
    <scope>NUCLEOTIDE SEQUENCE</scope>
    <source>
        <strain evidence="8">NBRC 101628</strain>
    </source>
</reference>
<proteinExistence type="predicted"/>
<protein>
    <submittedName>
        <fullName evidence="8">Pilus assembly protein TadC</fullName>
    </submittedName>
</protein>
<organism evidence="8 9">
    <name type="scientific">Paraferrimonas sedimenticola</name>
    <dbReference type="NCBI Taxonomy" id="375674"/>
    <lineage>
        <taxon>Bacteria</taxon>
        <taxon>Pseudomonadati</taxon>
        <taxon>Pseudomonadota</taxon>
        <taxon>Gammaproteobacteria</taxon>
        <taxon>Alteromonadales</taxon>
        <taxon>Ferrimonadaceae</taxon>
        <taxon>Paraferrimonas</taxon>
    </lineage>
</organism>
<evidence type="ECO:0000313" key="9">
    <source>
        <dbReference type="Proteomes" id="UP001161422"/>
    </source>
</evidence>
<feature type="domain" description="Type II secretion system protein GspF" evidence="7">
    <location>
        <begin position="179"/>
        <end position="307"/>
    </location>
</feature>
<evidence type="ECO:0000256" key="4">
    <source>
        <dbReference type="ARBA" id="ARBA00022989"/>
    </source>
</evidence>
<name>A0AA37RU05_9GAMM</name>
<comment type="caution">
    <text evidence="8">The sequence shown here is derived from an EMBL/GenBank/DDBJ whole genome shotgun (WGS) entry which is preliminary data.</text>
</comment>
<keyword evidence="9" id="KW-1185">Reference proteome</keyword>
<reference evidence="8" key="2">
    <citation type="submission" date="2023-01" db="EMBL/GenBank/DDBJ databases">
        <title>Draft genome sequence of Paraferrimonas sedimenticola strain NBRC 101628.</title>
        <authorList>
            <person name="Sun Q."/>
            <person name="Mori K."/>
        </authorList>
    </citation>
    <scope>NUCLEOTIDE SEQUENCE</scope>
    <source>
        <strain evidence="8">NBRC 101628</strain>
    </source>
</reference>
<comment type="subcellular location">
    <subcellularLocation>
        <location evidence="1">Cell membrane</location>
        <topology evidence="1">Multi-pass membrane protein</topology>
    </subcellularLocation>
</comment>
<sequence length="323" mass="35766">MDYLRSLIASFISDPQQVTILVYLVAVAGAVLLAFATATLIAGIYSPMKVKVQELAHVDTPSSMQGRSAFDKRLEKLEKISVFKGGSDGDSETKKLLIHAGFHNENALLVFKSLKLLSLLIAASLTLLLIKYFPNMSQLATFYFVALILGVGYLIPSLVLEHFAKQRMREMRKFFPDALDLLVVCTESGLGLLEAFQRVSQELEIAHPELSHELKLVCQKVKVGFSMQEALNEFGERTGLEDIKGLNAVIVQSLKLGTGVANTIRVYSEEYKDKRLQEAEEKAAKIGVKLLFPMLLFIWPSFFIVAVGPAVLKILKVWGLAFG</sequence>